<dbReference type="EMBL" id="VJMI01002061">
    <property type="protein sequence ID" value="KAF0775184.1"/>
    <property type="molecule type" value="Genomic_DNA"/>
</dbReference>
<dbReference type="VEuPathDB" id="FungiDB:H257_00210"/>
<feature type="coiled-coil region" evidence="1">
    <location>
        <begin position="66"/>
        <end position="93"/>
    </location>
</feature>
<organism evidence="2 3">
    <name type="scientific">Aphanomyces astaci</name>
    <name type="common">Crayfish plague agent</name>
    <dbReference type="NCBI Taxonomy" id="112090"/>
    <lineage>
        <taxon>Eukaryota</taxon>
        <taxon>Sar</taxon>
        <taxon>Stramenopiles</taxon>
        <taxon>Oomycota</taxon>
        <taxon>Saprolegniomycetes</taxon>
        <taxon>Saprolegniales</taxon>
        <taxon>Verrucalvaceae</taxon>
        <taxon>Aphanomyces</taxon>
    </lineage>
</organism>
<gene>
    <name evidence="2" type="ORF">AaE_001117</name>
</gene>
<reference evidence="2 3" key="1">
    <citation type="submission" date="2019-06" db="EMBL/GenBank/DDBJ databases">
        <title>Genomics analysis of Aphanomyces spp. identifies a new class of oomycete effector associated with host adaptation.</title>
        <authorList>
            <person name="Gaulin E."/>
        </authorList>
    </citation>
    <scope>NUCLEOTIDE SEQUENCE [LARGE SCALE GENOMIC DNA]</scope>
    <source>
        <strain evidence="2 3">E</strain>
    </source>
</reference>
<dbReference type="AlphaFoldDB" id="A0A6A5B2P8"/>
<evidence type="ECO:0008006" key="4">
    <source>
        <dbReference type="Google" id="ProtNLM"/>
    </source>
</evidence>
<accession>A0A6A5B2P8</accession>
<protein>
    <recommendedName>
        <fullName evidence="4">START domain-containing protein</fullName>
    </recommendedName>
</protein>
<name>A0A6A5B2P8_APHAT</name>
<evidence type="ECO:0000313" key="3">
    <source>
        <dbReference type="Proteomes" id="UP000469452"/>
    </source>
</evidence>
<keyword evidence="1" id="KW-0175">Coiled coil</keyword>
<comment type="caution">
    <text evidence="2">The sequence shown here is derived from an EMBL/GenBank/DDBJ whole genome shotgun (WGS) entry which is preliminary data.</text>
</comment>
<dbReference type="Proteomes" id="UP000469452">
    <property type="component" value="Unassembled WGS sequence"/>
</dbReference>
<evidence type="ECO:0000313" key="2">
    <source>
        <dbReference type="EMBL" id="KAF0775184.1"/>
    </source>
</evidence>
<sequence length="375" mass="42670">MITDEVMSTMWKHGGVLDSPTSPMTDCDVLSPPRKDAKLVSSPVASVTSNREAKLKKDRLRKKHSKEKVIMEMEDLKRTADELRVQLSSLQRHRKRKAVSSSPVDWRRVAMVERQRIDAGHVEGARLFHEIVFAVEKSILYRTLAWDASQSQMYLDHRRDPWTVHTLPANPTDQLLALMRLSEYQASRFTTDMYAKLPDTTAGSPFSLVLDDYGHDISFLEMFKYGLVRAPFRDVAAVFFNHWAPKDRVGPGRTMLFCGDNIALATYIGPDGNIRRQLYQVQYFERRALCTHRSIFYDEEHGVTASSNTAGWFVFEDMSDAEGTKCAVRGYTQLQLHATTPALMSQEYTKVMNRSTQANAMLNKMLDGFGSIALN</sequence>
<proteinExistence type="predicted"/>
<evidence type="ECO:0000256" key="1">
    <source>
        <dbReference type="SAM" id="Coils"/>
    </source>
</evidence>